<sequence>MRHLYLILTLFIPCGFLSAQQNTEYDKILKIENLKFHENEIRVYKKYSTTTGLELFRFYQDDKENWKAEFYETIATQNNKNEIKIRTRKSKLNSLKNFEMVWLQILDTNVIHLPKWEFFEYKLKKVNKDYQIEDGEIYSSISSLSVLDGRSFYVKIKRGKKENQFNYSNPESYLEKYPNVDELLSFQELLNLIRNEFKIFNKE</sequence>
<feature type="signal peptide" evidence="1">
    <location>
        <begin position="1"/>
        <end position="19"/>
    </location>
</feature>
<protein>
    <recommendedName>
        <fullName evidence="4">GLPGLI family protein</fullName>
    </recommendedName>
</protein>
<dbReference type="RefSeq" id="WP_267265281.1">
    <property type="nucleotide sequence ID" value="NZ_JAOVZW010000009.1"/>
</dbReference>
<proteinExistence type="predicted"/>
<evidence type="ECO:0000256" key="1">
    <source>
        <dbReference type="SAM" id="SignalP"/>
    </source>
</evidence>
<evidence type="ECO:0000313" key="3">
    <source>
        <dbReference type="Proteomes" id="UP001073122"/>
    </source>
</evidence>
<comment type="caution">
    <text evidence="2">The sequence shown here is derived from an EMBL/GenBank/DDBJ whole genome shotgun (WGS) entry which is preliminary data.</text>
</comment>
<dbReference type="Proteomes" id="UP001073122">
    <property type="component" value="Unassembled WGS sequence"/>
</dbReference>
<reference evidence="2" key="1">
    <citation type="submission" date="2022-10" db="EMBL/GenBank/DDBJ databases">
        <title>Chryseobacterium sp. nov., a novel bacterial species.</title>
        <authorList>
            <person name="Cao Y."/>
        </authorList>
    </citation>
    <scope>NUCLEOTIDE SEQUENCE</scope>
    <source>
        <strain evidence="2">CCTCC AB2015118</strain>
    </source>
</reference>
<evidence type="ECO:0008006" key="4">
    <source>
        <dbReference type="Google" id="ProtNLM"/>
    </source>
</evidence>
<accession>A0ABT3XPA4</accession>
<gene>
    <name evidence="2" type="ORF">OF897_08560</name>
</gene>
<organism evidence="2 3">
    <name type="scientific">Chryseobacterium formosus</name>
    <dbReference type="NCBI Taxonomy" id="1537363"/>
    <lineage>
        <taxon>Bacteria</taxon>
        <taxon>Pseudomonadati</taxon>
        <taxon>Bacteroidota</taxon>
        <taxon>Flavobacteriia</taxon>
        <taxon>Flavobacteriales</taxon>
        <taxon>Weeksellaceae</taxon>
        <taxon>Chryseobacterium group</taxon>
        <taxon>Chryseobacterium</taxon>
    </lineage>
</organism>
<dbReference type="EMBL" id="JAOVZW010000009">
    <property type="protein sequence ID" value="MCX8523973.1"/>
    <property type="molecule type" value="Genomic_DNA"/>
</dbReference>
<feature type="chain" id="PRO_5046035851" description="GLPGLI family protein" evidence="1">
    <location>
        <begin position="20"/>
        <end position="203"/>
    </location>
</feature>
<keyword evidence="3" id="KW-1185">Reference proteome</keyword>
<keyword evidence="1" id="KW-0732">Signal</keyword>
<evidence type="ECO:0000313" key="2">
    <source>
        <dbReference type="EMBL" id="MCX8523973.1"/>
    </source>
</evidence>
<name>A0ABT3XPA4_9FLAO</name>